<accession>A0A261F4L2</accession>
<sequence length="37" mass="3926">MLTPDTDAMHALIDEALAEETINPGGISSLIDLIHHA</sequence>
<comment type="caution">
    <text evidence="1">The sequence shown here is derived from an EMBL/GenBank/DDBJ whole genome shotgun (WGS) entry which is preliminary data.</text>
</comment>
<protein>
    <submittedName>
        <fullName evidence="1">Uncharacterized protein</fullName>
    </submittedName>
</protein>
<dbReference type="EMBL" id="MWWT01000006">
    <property type="protein sequence ID" value="OZG54052.1"/>
    <property type="molecule type" value="Genomic_DNA"/>
</dbReference>
<dbReference type="Proteomes" id="UP000243657">
    <property type="component" value="Unassembled WGS sequence"/>
</dbReference>
<gene>
    <name evidence="1" type="ORF">ALMA_1016</name>
</gene>
<proteinExistence type="predicted"/>
<organism evidence="1 2">
    <name type="scientific">Alloscardovia macacae</name>
    <dbReference type="NCBI Taxonomy" id="1160091"/>
    <lineage>
        <taxon>Bacteria</taxon>
        <taxon>Bacillati</taxon>
        <taxon>Actinomycetota</taxon>
        <taxon>Actinomycetes</taxon>
        <taxon>Bifidobacteriales</taxon>
        <taxon>Bifidobacteriaceae</taxon>
        <taxon>Alloscardovia</taxon>
    </lineage>
</organism>
<keyword evidence="2" id="KW-1185">Reference proteome</keyword>
<reference evidence="1 2" key="1">
    <citation type="journal article" date="2017" name="BMC Genomics">
        <title>Comparative genomic and phylogenomic analyses of the Bifidobacteriaceae family.</title>
        <authorList>
            <person name="Lugli G.A."/>
            <person name="Milani C."/>
            <person name="Turroni F."/>
            <person name="Duranti S."/>
            <person name="Mancabelli L."/>
            <person name="Mangifesta M."/>
            <person name="Ferrario C."/>
            <person name="Modesto M."/>
            <person name="Mattarelli P."/>
            <person name="Jiri K."/>
            <person name="van Sinderen D."/>
            <person name="Ventura M."/>
        </authorList>
    </citation>
    <scope>NUCLEOTIDE SEQUENCE [LARGE SCALE GENOMIC DNA]</scope>
    <source>
        <strain evidence="1 2">DSM 24762</strain>
    </source>
</reference>
<evidence type="ECO:0000313" key="1">
    <source>
        <dbReference type="EMBL" id="OZG54052.1"/>
    </source>
</evidence>
<evidence type="ECO:0000313" key="2">
    <source>
        <dbReference type="Proteomes" id="UP000243657"/>
    </source>
</evidence>
<dbReference type="AlphaFoldDB" id="A0A261F4L2"/>
<name>A0A261F4L2_9BIFI</name>